<accession>A0A9W7G0Z1</accession>
<dbReference type="GO" id="GO:0004803">
    <property type="term" value="F:transposase activity"/>
    <property type="evidence" value="ECO:0007669"/>
    <property type="project" value="InterPro"/>
</dbReference>
<gene>
    <name evidence="1" type="ORF">TrCOL_g7348</name>
</gene>
<evidence type="ECO:0000313" key="1">
    <source>
        <dbReference type="EMBL" id="GMI27295.1"/>
    </source>
</evidence>
<dbReference type="EMBL" id="BRYA01000642">
    <property type="protein sequence ID" value="GMI27295.1"/>
    <property type="molecule type" value="Genomic_DNA"/>
</dbReference>
<dbReference type="AlphaFoldDB" id="A0A9W7G0Z1"/>
<dbReference type="GO" id="GO:0043565">
    <property type="term" value="F:sequence-specific DNA binding"/>
    <property type="evidence" value="ECO:0007669"/>
    <property type="project" value="InterPro"/>
</dbReference>
<dbReference type="OrthoDB" id="10262546at2759"/>
<dbReference type="InterPro" id="IPR036388">
    <property type="entry name" value="WH-like_DNA-bd_sf"/>
</dbReference>
<organism evidence="1 2">
    <name type="scientific">Triparma columacea</name>
    <dbReference type="NCBI Taxonomy" id="722753"/>
    <lineage>
        <taxon>Eukaryota</taxon>
        <taxon>Sar</taxon>
        <taxon>Stramenopiles</taxon>
        <taxon>Ochrophyta</taxon>
        <taxon>Bolidophyceae</taxon>
        <taxon>Parmales</taxon>
        <taxon>Triparmaceae</taxon>
        <taxon>Triparma</taxon>
    </lineage>
</organism>
<dbReference type="GO" id="GO:0006313">
    <property type="term" value="P:DNA transposition"/>
    <property type="evidence" value="ECO:0007669"/>
    <property type="project" value="InterPro"/>
</dbReference>
<dbReference type="InterPro" id="IPR010921">
    <property type="entry name" value="Trp_repressor/repl_initiator"/>
</dbReference>
<dbReference type="InterPro" id="IPR002514">
    <property type="entry name" value="Transposase_8"/>
</dbReference>
<comment type="caution">
    <text evidence="1">The sequence shown here is derived from an EMBL/GenBank/DDBJ whole genome shotgun (WGS) entry which is preliminary data.</text>
</comment>
<dbReference type="Proteomes" id="UP001165065">
    <property type="component" value="Unassembled WGS sequence"/>
</dbReference>
<dbReference type="Pfam" id="PF01527">
    <property type="entry name" value="HTH_Tnp_1"/>
    <property type="match status" value="1"/>
</dbReference>
<evidence type="ECO:0008006" key="3">
    <source>
        <dbReference type="Google" id="ProtNLM"/>
    </source>
</evidence>
<proteinExistence type="predicted"/>
<protein>
    <recommendedName>
        <fullName evidence="3">Transposase</fullName>
    </recommendedName>
</protein>
<dbReference type="Gene3D" id="1.10.10.10">
    <property type="entry name" value="Winged helix-like DNA-binding domain superfamily/Winged helix DNA-binding domain"/>
    <property type="match status" value="1"/>
</dbReference>
<keyword evidence="2" id="KW-1185">Reference proteome</keyword>
<evidence type="ECO:0000313" key="2">
    <source>
        <dbReference type="Proteomes" id="UP001165065"/>
    </source>
</evidence>
<sequence length="103" mass="11666">MTKRKNHSAEFKARVALDAIREEMTLAELSKKYGVHSGQISTWKRAALDNMTSAFQRRGRDPEPEVSAAEVEKLHSKIGQLVVERDFLADASRQLLGTRGKKW</sequence>
<name>A0A9W7G0Z1_9STRA</name>
<dbReference type="SUPFAM" id="SSF48295">
    <property type="entry name" value="TrpR-like"/>
    <property type="match status" value="1"/>
</dbReference>
<reference evidence="2" key="1">
    <citation type="journal article" date="2023" name="Commun. Biol.">
        <title>Genome analysis of Parmales, the sister group of diatoms, reveals the evolutionary specialization of diatoms from phago-mixotrophs to photoautotrophs.</title>
        <authorList>
            <person name="Ban H."/>
            <person name="Sato S."/>
            <person name="Yoshikawa S."/>
            <person name="Yamada K."/>
            <person name="Nakamura Y."/>
            <person name="Ichinomiya M."/>
            <person name="Sato N."/>
            <person name="Blanc-Mathieu R."/>
            <person name="Endo H."/>
            <person name="Kuwata A."/>
            <person name="Ogata H."/>
        </authorList>
    </citation>
    <scope>NUCLEOTIDE SEQUENCE [LARGE SCALE GENOMIC DNA]</scope>
</reference>